<keyword evidence="1" id="KW-0677">Repeat</keyword>
<dbReference type="Gene3D" id="1.25.40.10">
    <property type="entry name" value="Tetratricopeptide repeat domain"/>
    <property type="match status" value="2"/>
</dbReference>
<keyword evidence="2" id="KW-0802">TPR repeat</keyword>
<dbReference type="KEGG" id="cep:Cri9333_0142"/>
<dbReference type="EMBL" id="CP003620">
    <property type="protein sequence ID" value="AFZ11142.1"/>
    <property type="molecule type" value="Genomic_DNA"/>
</dbReference>
<dbReference type="RefSeq" id="WP_015201286.1">
    <property type="nucleotide sequence ID" value="NC_019753.1"/>
</dbReference>
<evidence type="ECO:0000313" key="4">
    <source>
        <dbReference type="Proteomes" id="UP000010472"/>
    </source>
</evidence>
<reference evidence="3 4" key="1">
    <citation type="submission" date="2012-06" db="EMBL/GenBank/DDBJ databases">
        <title>Finished chromosome of genome of Crinalium epipsammum PCC 9333.</title>
        <authorList>
            <consortium name="US DOE Joint Genome Institute"/>
            <person name="Gugger M."/>
            <person name="Coursin T."/>
            <person name="Rippka R."/>
            <person name="Tandeau De Marsac N."/>
            <person name="Huntemann M."/>
            <person name="Wei C.-L."/>
            <person name="Han J."/>
            <person name="Detter J.C."/>
            <person name="Han C."/>
            <person name="Tapia R."/>
            <person name="Davenport K."/>
            <person name="Daligault H."/>
            <person name="Erkkila T."/>
            <person name="Gu W."/>
            <person name="Munk A.C.C."/>
            <person name="Teshima H."/>
            <person name="Xu Y."/>
            <person name="Chain P."/>
            <person name="Chen A."/>
            <person name="Krypides N."/>
            <person name="Mavromatis K."/>
            <person name="Markowitz V."/>
            <person name="Szeto E."/>
            <person name="Ivanova N."/>
            <person name="Mikhailova N."/>
            <person name="Ovchinnikova G."/>
            <person name="Pagani I."/>
            <person name="Pati A."/>
            <person name="Goodwin L."/>
            <person name="Peters L."/>
            <person name="Pitluck S."/>
            <person name="Woyke T."/>
            <person name="Kerfeld C."/>
        </authorList>
    </citation>
    <scope>NUCLEOTIDE SEQUENCE [LARGE SCALE GENOMIC DNA]</scope>
    <source>
        <strain evidence="3 4">PCC 9333</strain>
    </source>
</reference>
<dbReference type="PATRIC" id="fig|1173022.3.peg.154"/>
<dbReference type="eggNOG" id="COG0457">
    <property type="taxonomic scope" value="Bacteria"/>
</dbReference>
<proteinExistence type="predicted"/>
<dbReference type="Proteomes" id="UP000010472">
    <property type="component" value="Chromosome"/>
</dbReference>
<evidence type="ECO:0000256" key="1">
    <source>
        <dbReference type="ARBA" id="ARBA00022737"/>
    </source>
</evidence>
<name>K9VUJ8_9CYAN</name>
<dbReference type="AlphaFoldDB" id="K9VUJ8"/>
<evidence type="ECO:0000256" key="2">
    <source>
        <dbReference type="ARBA" id="ARBA00022803"/>
    </source>
</evidence>
<dbReference type="PANTHER" id="PTHR45641">
    <property type="entry name" value="TETRATRICOPEPTIDE REPEAT PROTEIN (AFU_ORTHOLOGUE AFUA_6G03870)"/>
    <property type="match status" value="1"/>
</dbReference>
<dbReference type="OrthoDB" id="524121at2"/>
<dbReference type="PANTHER" id="PTHR45641:SF19">
    <property type="entry name" value="NEPHROCYSTIN-3"/>
    <property type="match status" value="1"/>
</dbReference>
<sequence>MIVTDSSTQKVSGWNIENYQRLRRVLSLGLRRQILVSVCDDFSLRNHLAEKLTTELAAPSAESLSGVANGELITLQLNPSNPNFLAHIAQWITQHQQLERSLYTFQILGVELLTRQSADIQRSFLRCLQVIGRNFPRLEASLLIWLPRPWFYTIQESVPEFWQWHTGLFEFEGEPTSLTKISNPQPEAKRRLETSLTEVEETPVAQEKVWQILTRDLANFSENNQEVPVTQKALEEQLTETNEHNAEKDIVLSNNFYIDDVDGSIKQEELTSPSSLAIINQNYSLSSLVDETEESKNLSLYESTVVSSNDVQQTVGQDLLHPLTIHEISRSQQQEESPEAIAEAYLSVGNHYRDRIEEGDVTSSNLMEAIKAYEEALIWLEKQASPIVPEVINDIANLYWMLSRFTDITLETGEPAVLNFLQRSIESYQLALSKISGDNSHTCAMILNNLGAVYNDLAGYQDTADNLQLSIEAYQAALRYRPAEDDPLKYASTQNNLGTAYWHLAQQVDQQLCVQLLQQAIASYTEAFNYYNPKEEPLNWAMIQNNLGTTYWNLAQYEQSTTFLELAIKAYHQALKYRRADLAPAACAATQNNLGTAYWHIAKYYQDTPEVWMQYIEKCIVAYQIAIALAQQLANSTPTEQLTFDVVSTQNNLGLAHYQLATHQKLSLSDQAKSTHLQAALAQNLQALQSLSDQPEHRTNSLNYVIKTIKAFYQQLGLQGQNMALSKVPGYLLPEILPKL</sequence>
<dbReference type="HOGENOM" id="CLU_018862_0_0_3"/>
<dbReference type="SUPFAM" id="SSF48452">
    <property type="entry name" value="TPR-like"/>
    <property type="match status" value="1"/>
</dbReference>
<protein>
    <recommendedName>
        <fullName evidence="5">Tetratricopeptide TPR_1 repeat-containing protein</fullName>
    </recommendedName>
</protein>
<organism evidence="3 4">
    <name type="scientific">Crinalium epipsammum PCC 9333</name>
    <dbReference type="NCBI Taxonomy" id="1173022"/>
    <lineage>
        <taxon>Bacteria</taxon>
        <taxon>Bacillati</taxon>
        <taxon>Cyanobacteriota</taxon>
        <taxon>Cyanophyceae</taxon>
        <taxon>Gomontiellales</taxon>
        <taxon>Gomontiellaceae</taxon>
        <taxon>Crinalium</taxon>
    </lineage>
</organism>
<keyword evidence="4" id="KW-1185">Reference proteome</keyword>
<evidence type="ECO:0000313" key="3">
    <source>
        <dbReference type="EMBL" id="AFZ11142.1"/>
    </source>
</evidence>
<dbReference type="Pfam" id="PF13374">
    <property type="entry name" value="TPR_10"/>
    <property type="match status" value="1"/>
</dbReference>
<accession>K9VUJ8</accession>
<gene>
    <name evidence="3" type="ORF">Cri9333_0142</name>
</gene>
<dbReference type="InterPro" id="IPR011990">
    <property type="entry name" value="TPR-like_helical_dom_sf"/>
</dbReference>
<evidence type="ECO:0008006" key="5">
    <source>
        <dbReference type="Google" id="ProtNLM"/>
    </source>
</evidence>
<dbReference type="STRING" id="1173022.Cri9333_0142"/>